<name>A0A9W6XTE2_9STRA</name>
<feature type="compositionally biased region" description="Acidic residues" evidence="1">
    <location>
        <begin position="123"/>
        <end position="141"/>
    </location>
</feature>
<proteinExistence type="predicted"/>
<dbReference type="OrthoDB" id="124478at2759"/>
<keyword evidence="3" id="KW-1185">Reference proteome</keyword>
<dbReference type="Proteomes" id="UP001165121">
    <property type="component" value="Unassembled WGS sequence"/>
</dbReference>
<feature type="region of interest" description="Disordered" evidence="1">
    <location>
        <begin position="93"/>
        <end position="189"/>
    </location>
</feature>
<evidence type="ECO:0000313" key="3">
    <source>
        <dbReference type="Proteomes" id="UP001165121"/>
    </source>
</evidence>
<gene>
    <name evidence="2" type="ORF">Pfra01_001613000</name>
</gene>
<evidence type="ECO:0000313" key="2">
    <source>
        <dbReference type="EMBL" id="GMF45273.1"/>
    </source>
</evidence>
<accession>A0A9W6XTE2</accession>
<sequence>MLDVVDTAAENSLSRGVLLQARGTIDLATARGSELAATSPVESSFVAVKGGATEIDFWPIRIQCRFDGGSINRSKTANLDGKHNNIIRTKASKYHQTRATKEAASASIELPTAPDLSTLEVPPESDDDDYEGEEMDLDSTSDAESNKSCEIRERHNNTDDSSEGLTSGNAETAEDLMQNILENTGNHDFSFEWEGEESCSAKSDSNPNHK</sequence>
<dbReference type="AlphaFoldDB" id="A0A9W6XTE2"/>
<feature type="compositionally biased region" description="Basic and acidic residues" evidence="1">
    <location>
        <begin position="144"/>
        <end position="158"/>
    </location>
</feature>
<evidence type="ECO:0000256" key="1">
    <source>
        <dbReference type="SAM" id="MobiDB-lite"/>
    </source>
</evidence>
<protein>
    <submittedName>
        <fullName evidence="2">Unnamed protein product</fullName>
    </submittedName>
</protein>
<dbReference type="EMBL" id="BSXT01001801">
    <property type="protein sequence ID" value="GMF45273.1"/>
    <property type="molecule type" value="Genomic_DNA"/>
</dbReference>
<comment type="caution">
    <text evidence="2">The sequence shown here is derived from an EMBL/GenBank/DDBJ whole genome shotgun (WGS) entry which is preliminary data.</text>
</comment>
<organism evidence="2 3">
    <name type="scientific">Phytophthora fragariaefolia</name>
    <dbReference type="NCBI Taxonomy" id="1490495"/>
    <lineage>
        <taxon>Eukaryota</taxon>
        <taxon>Sar</taxon>
        <taxon>Stramenopiles</taxon>
        <taxon>Oomycota</taxon>
        <taxon>Peronosporomycetes</taxon>
        <taxon>Peronosporales</taxon>
        <taxon>Peronosporaceae</taxon>
        <taxon>Phytophthora</taxon>
    </lineage>
</organism>
<reference evidence="2" key="1">
    <citation type="submission" date="2023-04" db="EMBL/GenBank/DDBJ databases">
        <title>Phytophthora fragariaefolia NBRC 109709.</title>
        <authorList>
            <person name="Ichikawa N."/>
            <person name="Sato H."/>
            <person name="Tonouchi N."/>
        </authorList>
    </citation>
    <scope>NUCLEOTIDE SEQUENCE</scope>
    <source>
        <strain evidence="2">NBRC 109709</strain>
    </source>
</reference>